<comment type="caution">
    <text evidence="1">The sequence shown here is derived from an EMBL/GenBank/DDBJ whole genome shotgun (WGS) entry which is preliminary data.</text>
</comment>
<evidence type="ECO:0000313" key="2">
    <source>
        <dbReference type="Proteomes" id="UP001055039"/>
    </source>
</evidence>
<reference evidence="1" key="1">
    <citation type="journal article" date="2021" name="Front. Microbiol.">
        <title>Comprehensive Comparative Genomics and Phenotyping of Methylobacterium Species.</title>
        <authorList>
            <person name="Alessa O."/>
            <person name="Ogura Y."/>
            <person name="Fujitani Y."/>
            <person name="Takami H."/>
            <person name="Hayashi T."/>
            <person name="Sahin N."/>
            <person name="Tani A."/>
        </authorList>
    </citation>
    <scope>NUCLEOTIDE SEQUENCE</scope>
    <source>
        <strain evidence="1">NBRC 15686</strain>
    </source>
</reference>
<gene>
    <name evidence="1" type="ORF">LNAOJCKE_5621</name>
</gene>
<keyword evidence="2" id="KW-1185">Reference proteome</keyword>
<dbReference type="Proteomes" id="UP001055039">
    <property type="component" value="Unassembled WGS sequence"/>
</dbReference>
<name>A0ABQ4UME3_9HYPH</name>
<dbReference type="EMBL" id="BPRC01000060">
    <property type="protein sequence ID" value="GJE68383.1"/>
    <property type="molecule type" value="Genomic_DNA"/>
</dbReference>
<organism evidence="1 2">
    <name type="scientific">Methylorubrum aminovorans</name>
    <dbReference type="NCBI Taxonomy" id="269069"/>
    <lineage>
        <taxon>Bacteria</taxon>
        <taxon>Pseudomonadati</taxon>
        <taxon>Pseudomonadota</taxon>
        <taxon>Alphaproteobacteria</taxon>
        <taxon>Hyphomicrobiales</taxon>
        <taxon>Methylobacteriaceae</taxon>
        <taxon>Methylorubrum</taxon>
    </lineage>
</organism>
<reference evidence="1" key="2">
    <citation type="submission" date="2021-08" db="EMBL/GenBank/DDBJ databases">
        <authorList>
            <person name="Tani A."/>
            <person name="Ola A."/>
            <person name="Ogura Y."/>
            <person name="Katsura K."/>
            <person name="Hayashi T."/>
        </authorList>
    </citation>
    <scope>NUCLEOTIDE SEQUENCE</scope>
    <source>
        <strain evidence="1">NBRC 15686</strain>
    </source>
</reference>
<sequence>MTQPNRRDFVLLVQAASILGPGLADAVADSSAHALTGAGCPATGLALPRDESCAAGGRATQTGQVR</sequence>
<dbReference type="RefSeq" id="WP_108941264.1">
    <property type="nucleotide sequence ID" value="NZ_BAAADH010000011.1"/>
</dbReference>
<proteinExistence type="predicted"/>
<accession>A0ABQ4UME3</accession>
<evidence type="ECO:0000313" key="1">
    <source>
        <dbReference type="EMBL" id="GJE68383.1"/>
    </source>
</evidence>
<protein>
    <submittedName>
        <fullName evidence="1">Uncharacterized protein</fullName>
    </submittedName>
</protein>